<keyword evidence="10" id="KW-1185">Reference proteome</keyword>
<dbReference type="EMBL" id="SDHZ01000002">
    <property type="protein sequence ID" value="RXK83154.1"/>
    <property type="molecule type" value="Genomic_DNA"/>
</dbReference>
<gene>
    <name evidence="9" type="ORF">ESB13_13630</name>
</gene>
<name>A0A4V1M9X1_9BACT</name>
<dbReference type="PROSITE" id="PS50113">
    <property type="entry name" value="PAC"/>
    <property type="match status" value="2"/>
</dbReference>
<protein>
    <recommendedName>
        <fullName evidence="2">histidine kinase</fullName>
        <ecNumber evidence="2">2.7.13.3</ecNumber>
    </recommendedName>
</protein>
<evidence type="ECO:0000313" key="10">
    <source>
        <dbReference type="Proteomes" id="UP000290545"/>
    </source>
</evidence>
<dbReference type="PROSITE" id="PS50109">
    <property type="entry name" value="HIS_KIN"/>
    <property type="match status" value="1"/>
</dbReference>
<feature type="domain" description="Histidine kinase" evidence="6">
    <location>
        <begin position="318"/>
        <end position="536"/>
    </location>
</feature>
<dbReference type="InterPro" id="IPR036097">
    <property type="entry name" value="HisK_dim/P_sf"/>
</dbReference>
<dbReference type="InterPro" id="IPR004358">
    <property type="entry name" value="Sig_transdc_His_kin-like_C"/>
</dbReference>
<dbReference type="SMART" id="SM00387">
    <property type="entry name" value="HATPase_c"/>
    <property type="match status" value="1"/>
</dbReference>
<dbReference type="SMART" id="SM00388">
    <property type="entry name" value="HisKA"/>
    <property type="match status" value="1"/>
</dbReference>
<dbReference type="InterPro" id="IPR005467">
    <property type="entry name" value="His_kinase_dom"/>
</dbReference>
<dbReference type="CDD" id="cd00082">
    <property type="entry name" value="HisKA"/>
    <property type="match status" value="1"/>
</dbReference>
<dbReference type="Proteomes" id="UP000290545">
    <property type="component" value="Unassembled WGS sequence"/>
</dbReference>
<dbReference type="SUPFAM" id="SSF55874">
    <property type="entry name" value="ATPase domain of HSP90 chaperone/DNA topoisomerase II/histidine kinase"/>
    <property type="match status" value="1"/>
</dbReference>
<dbReference type="Pfam" id="PF02518">
    <property type="entry name" value="HATPase_c"/>
    <property type="match status" value="1"/>
</dbReference>
<feature type="domain" description="PAC" evidence="8">
    <location>
        <begin position="244"/>
        <end position="296"/>
    </location>
</feature>
<proteinExistence type="predicted"/>
<evidence type="ECO:0000256" key="4">
    <source>
        <dbReference type="ARBA" id="ARBA00022679"/>
    </source>
</evidence>
<dbReference type="EC" id="2.7.13.3" evidence="2"/>
<dbReference type="PROSITE" id="PS50112">
    <property type="entry name" value="PAS"/>
    <property type="match status" value="1"/>
</dbReference>
<dbReference type="Gene3D" id="3.30.565.10">
    <property type="entry name" value="Histidine kinase-like ATPase, C-terminal domain"/>
    <property type="match status" value="1"/>
</dbReference>
<keyword evidence="3" id="KW-0597">Phosphoprotein</keyword>
<dbReference type="InterPro" id="IPR013656">
    <property type="entry name" value="PAS_4"/>
</dbReference>
<dbReference type="InterPro" id="IPR052162">
    <property type="entry name" value="Sensor_kinase/Photoreceptor"/>
</dbReference>
<evidence type="ECO:0000256" key="5">
    <source>
        <dbReference type="ARBA" id="ARBA00022777"/>
    </source>
</evidence>
<keyword evidence="4" id="KW-0808">Transferase</keyword>
<dbReference type="RefSeq" id="WP_129004177.1">
    <property type="nucleotide sequence ID" value="NZ_SDHZ01000002.1"/>
</dbReference>
<feature type="domain" description="PAS" evidence="7">
    <location>
        <begin position="170"/>
        <end position="241"/>
    </location>
</feature>
<comment type="caution">
    <text evidence="9">The sequence shown here is derived from an EMBL/GenBank/DDBJ whole genome shotgun (WGS) entry which is preliminary data.</text>
</comment>
<dbReference type="PRINTS" id="PR00344">
    <property type="entry name" value="BCTRLSENSOR"/>
</dbReference>
<dbReference type="AlphaFoldDB" id="A0A4V1M9X1"/>
<evidence type="ECO:0000256" key="1">
    <source>
        <dbReference type="ARBA" id="ARBA00000085"/>
    </source>
</evidence>
<dbReference type="SUPFAM" id="SSF55785">
    <property type="entry name" value="PYP-like sensor domain (PAS domain)"/>
    <property type="match status" value="2"/>
</dbReference>
<dbReference type="PANTHER" id="PTHR43304">
    <property type="entry name" value="PHYTOCHROME-LIKE PROTEIN CPH1"/>
    <property type="match status" value="1"/>
</dbReference>
<organism evidence="9 10">
    <name type="scientific">Filimonas effusa</name>
    <dbReference type="NCBI Taxonomy" id="2508721"/>
    <lineage>
        <taxon>Bacteria</taxon>
        <taxon>Pseudomonadati</taxon>
        <taxon>Bacteroidota</taxon>
        <taxon>Chitinophagia</taxon>
        <taxon>Chitinophagales</taxon>
        <taxon>Chitinophagaceae</taxon>
        <taxon>Filimonas</taxon>
    </lineage>
</organism>
<dbReference type="Gene3D" id="1.10.287.130">
    <property type="match status" value="1"/>
</dbReference>
<dbReference type="Pfam" id="PF00512">
    <property type="entry name" value="HisKA"/>
    <property type="match status" value="1"/>
</dbReference>
<keyword evidence="5" id="KW-0418">Kinase</keyword>
<dbReference type="SMART" id="SM00091">
    <property type="entry name" value="PAS"/>
    <property type="match status" value="2"/>
</dbReference>
<dbReference type="InterPro" id="IPR035965">
    <property type="entry name" value="PAS-like_dom_sf"/>
</dbReference>
<dbReference type="InterPro" id="IPR003594">
    <property type="entry name" value="HATPase_dom"/>
</dbReference>
<comment type="catalytic activity">
    <reaction evidence="1">
        <text>ATP + protein L-histidine = ADP + protein N-phospho-L-histidine.</text>
        <dbReference type="EC" id="2.7.13.3"/>
    </reaction>
</comment>
<dbReference type="InterPro" id="IPR036890">
    <property type="entry name" value="HATPase_C_sf"/>
</dbReference>
<evidence type="ECO:0000256" key="2">
    <source>
        <dbReference type="ARBA" id="ARBA00012438"/>
    </source>
</evidence>
<evidence type="ECO:0000313" key="9">
    <source>
        <dbReference type="EMBL" id="RXK83154.1"/>
    </source>
</evidence>
<evidence type="ECO:0000259" key="6">
    <source>
        <dbReference type="PROSITE" id="PS50109"/>
    </source>
</evidence>
<dbReference type="CDD" id="cd00130">
    <property type="entry name" value="PAS"/>
    <property type="match status" value="1"/>
</dbReference>
<dbReference type="Pfam" id="PF08448">
    <property type="entry name" value="PAS_4"/>
    <property type="match status" value="2"/>
</dbReference>
<evidence type="ECO:0000259" key="8">
    <source>
        <dbReference type="PROSITE" id="PS50113"/>
    </source>
</evidence>
<dbReference type="InterPro" id="IPR000014">
    <property type="entry name" value="PAS"/>
</dbReference>
<accession>A0A4V1M9X1</accession>
<feature type="domain" description="PAC" evidence="8">
    <location>
        <begin position="96"/>
        <end position="151"/>
    </location>
</feature>
<dbReference type="NCBIfam" id="TIGR00229">
    <property type="entry name" value="sensory_box"/>
    <property type="match status" value="1"/>
</dbReference>
<evidence type="ECO:0000259" key="7">
    <source>
        <dbReference type="PROSITE" id="PS50112"/>
    </source>
</evidence>
<dbReference type="Gene3D" id="3.30.450.20">
    <property type="entry name" value="PAS domain"/>
    <property type="match status" value="2"/>
</dbReference>
<dbReference type="OrthoDB" id="607558at2"/>
<dbReference type="InterPro" id="IPR000700">
    <property type="entry name" value="PAS-assoc_C"/>
</dbReference>
<dbReference type="PANTHER" id="PTHR43304:SF1">
    <property type="entry name" value="PAC DOMAIN-CONTAINING PROTEIN"/>
    <property type="match status" value="1"/>
</dbReference>
<dbReference type="InterPro" id="IPR003661">
    <property type="entry name" value="HisK_dim/P_dom"/>
</dbReference>
<sequence>MPEIKPHTLENTSGNNSATLLNSVNIIDLLQHAPVFSAVLSGPGMIVSFASDSMLAACVVNEDIVGKPLLEVLPGLENHSLLDALYKVYNAGQVKQGNEEKIPVLKNGKPAEAYFNYVFQPVLHKEGQISGVSVMATDITEQVMARIRMEERKETDVSSRKKAEQELNANKRLYEAVTNTTPDLVYVFSKDYKFIYANKALLTMWGRTEQEAIGCGLLELGYEPWHAEMHEREIDHVVATGQSIRGEVAFPHAVHGKRMYDYIFTPVLNEKGEVEVVAGTTRDITEIKAAELVLEKLVQERTKELHRSNEALLKFAHVASHDLKEPVRKVKTFISRLEKDPETVLSEKGTTYLGKVYSAVDRMYKMIEGVLTYSTVANTEETYTQIDLCEIVNAIESDLEVLIEQKAATIECHFNADCKFQGAPGLIYQLFYNLINNSLKFARTEVLPLITITAGPVTVNGIPHLGIEMNDNGIGFSQAHADKIFQTFTRLNSRDQYEGTGLGLALCKEIVERHHGSITAAGIEGNGARFNIMLPL</sequence>
<dbReference type="GO" id="GO:0000155">
    <property type="term" value="F:phosphorelay sensor kinase activity"/>
    <property type="evidence" value="ECO:0007669"/>
    <property type="project" value="InterPro"/>
</dbReference>
<dbReference type="SUPFAM" id="SSF47384">
    <property type="entry name" value="Homodimeric domain of signal transducing histidine kinase"/>
    <property type="match status" value="1"/>
</dbReference>
<reference evidence="9 10" key="1">
    <citation type="submission" date="2019-01" db="EMBL/GenBank/DDBJ databases">
        <title>Filimonas sp. strain TTM-71.</title>
        <authorList>
            <person name="Chen W.-M."/>
        </authorList>
    </citation>
    <scope>NUCLEOTIDE SEQUENCE [LARGE SCALE GENOMIC DNA]</scope>
    <source>
        <strain evidence="9 10">TTM-71</strain>
    </source>
</reference>
<evidence type="ECO:0000256" key="3">
    <source>
        <dbReference type="ARBA" id="ARBA00022553"/>
    </source>
</evidence>